<dbReference type="InterPro" id="IPR046956">
    <property type="entry name" value="RLP23-like"/>
</dbReference>
<keyword evidence="6" id="KW-0325">Glycoprotein</keyword>
<comment type="caution">
    <text evidence="8">The sequence shown here is derived from an EMBL/GenBank/DDBJ whole genome shotgun (WGS) entry which is preliminary data.</text>
</comment>
<keyword evidence="4 7" id="KW-1133">Transmembrane helix</keyword>
<keyword evidence="5 7" id="KW-0472">Membrane</keyword>
<keyword evidence="9" id="KW-1185">Reference proteome</keyword>
<feature type="transmembrane region" description="Helical" evidence="7">
    <location>
        <begin position="93"/>
        <end position="117"/>
    </location>
</feature>
<dbReference type="Proteomes" id="UP001210211">
    <property type="component" value="Unassembled WGS sequence"/>
</dbReference>
<evidence type="ECO:0000313" key="9">
    <source>
        <dbReference type="Proteomes" id="UP001210211"/>
    </source>
</evidence>
<dbReference type="Gene3D" id="3.80.10.10">
    <property type="entry name" value="Ribonuclease Inhibitor"/>
    <property type="match status" value="1"/>
</dbReference>
<keyword evidence="2 7" id="KW-0812">Transmembrane</keyword>
<evidence type="ECO:0000256" key="4">
    <source>
        <dbReference type="ARBA" id="ARBA00022989"/>
    </source>
</evidence>
<evidence type="ECO:0000256" key="7">
    <source>
        <dbReference type="SAM" id="Phobius"/>
    </source>
</evidence>
<evidence type="ECO:0000256" key="1">
    <source>
        <dbReference type="ARBA" id="ARBA00004479"/>
    </source>
</evidence>
<evidence type="ECO:0000256" key="6">
    <source>
        <dbReference type="ARBA" id="ARBA00023180"/>
    </source>
</evidence>
<proteinExistence type="predicted"/>
<dbReference type="InterPro" id="IPR032675">
    <property type="entry name" value="LRR_dom_sf"/>
</dbReference>
<gene>
    <name evidence="8" type="ORF">LUZ61_002942</name>
</gene>
<dbReference type="SUPFAM" id="SSF52058">
    <property type="entry name" value="L domain-like"/>
    <property type="match status" value="1"/>
</dbReference>
<evidence type="ECO:0000256" key="3">
    <source>
        <dbReference type="ARBA" id="ARBA00022729"/>
    </source>
</evidence>
<dbReference type="InterPro" id="IPR001611">
    <property type="entry name" value="Leu-rich_rpt"/>
</dbReference>
<organism evidence="8 9">
    <name type="scientific">Rhynchospora tenuis</name>
    <dbReference type="NCBI Taxonomy" id="198213"/>
    <lineage>
        <taxon>Eukaryota</taxon>
        <taxon>Viridiplantae</taxon>
        <taxon>Streptophyta</taxon>
        <taxon>Embryophyta</taxon>
        <taxon>Tracheophyta</taxon>
        <taxon>Spermatophyta</taxon>
        <taxon>Magnoliopsida</taxon>
        <taxon>Liliopsida</taxon>
        <taxon>Poales</taxon>
        <taxon>Cyperaceae</taxon>
        <taxon>Cyperoideae</taxon>
        <taxon>Rhynchosporeae</taxon>
        <taxon>Rhynchospora</taxon>
    </lineage>
</organism>
<evidence type="ECO:0000256" key="2">
    <source>
        <dbReference type="ARBA" id="ARBA00022692"/>
    </source>
</evidence>
<protein>
    <submittedName>
        <fullName evidence="8">Uncharacterized protein</fullName>
    </submittedName>
</protein>
<dbReference type="PANTHER" id="PTHR48063:SF112">
    <property type="entry name" value="RECEPTOR LIKE PROTEIN 30-LIKE"/>
    <property type="match status" value="1"/>
</dbReference>
<dbReference type="Pfam" id="PF00560">
    <property type="entry name" value="LRR_1"/>
    <property type="match status" value="2"/>
</dbReference>
<reference evidence="8 9" key="1">
    <citation type="journal article" date="2022" name="Cell">
        <title>Repeat-based holocentromeres influence genome architecture and karyotype evolution.</title>
        <authorList>
            <person name="Hofstatter P.G."/>
            <person name="Thangavel G."/>
            <person name="Lux T."/>
            <person name="Neumann P."/>
            <person name="Vondrak T."/>
            <person name="Novak P."/>
            <person name="Zhang M."/>
            <person name="Costa L."/>
            <person name="Castellani M."/>
            <person name="Scott A."/>
            <person name="Toegelov H."/>
            <person name="Fuchs J."/>
            <person name="Mata-Sucre Y."/>
            <person name="Dias Y."/>
            <person name="Vanzela A.L.L."/>
            <person name="Huettel B."/>
            <person name="Almeida C.C.S."/>
            <person name="Simkova H."/>
            <person name="Souza G."/>
            <person name="Pedrosa-Harand A."/>
            <person name="Macas J."/>
            <person name="Mayer K.F.X."/>
            <person name="Houben A."/>
            <person name="Marques A."/>
        </authorList>
    </citation>
    <scope>NUCLEOTIDE SEQUENCE [LARGE SCALE GENOMIC DNA]</scope>
    <source>
        <strain evidence="8">RhyTen1mFocal</strain>
    </source>
</reference>
<sequence>MKQLQSLDLSMNQLTGPIPPSLGSLTFIIWLNVSYNNLSGPIPTGPQLQTINDPSMYSGNKWLCGPPLSRKCSTGNTLDTPDEHKNSDRPRNILIISSSIILGFIFGFWCVIGFLALNKSWRSRYFYFIDHVQSRCLTLNIK</sequence>
<evidence type="ECO:0000313" key="8">
    <source>
        <dbReference type="EMBL" id="KAJ3699237.1"/>
    </source>
</evidence>
<dbReference type="GO" id="GO:0016020">
    <property type="term" value="C:membrane"/>
    <property type="evidence" value="ECO:0007669"/>
    <property type="project" value="UniProtKB-SubCell"/>
</dbReference>
<dbReference type="PANTHER" id="PTHR48063">
    <property type="entry name" value="LRR RECEPTOR-LIKE KINASE"/>
    <property type="match status" value="1"/>
</dbReference>
<keyword evidence="3" id="KW-0732">Signal</keyword>
<comment type="subcellular location">
    <subcellularLocation>
        <location evidence="1">Membrane</location>
        <topology evidence="1">Single-pass type I membrane protein</topology>
    </subcellularLocation>
</comment>
<dbReference type="EMBL" id="JAMRDG010000001">
    <property type="protein sequence ID" value="KAJ3699237.1"/>
    <property type="molecule type" value="Genomic_DNA"/>
</dbReference>
<dbReference type="AlphaFoldDB" id="A0AAD6ES76"/>
<evidence type="ECO:0000256" key="5">
    <source>
        <dbReference type="ARBA" id="ARBA00023136"/>
    </source>
</evidence>
<name>A0AAD6ES76_9POAL</name>
<accession>A0AAD6ES76</accession>